<gene>
    <name evidence="1" type="ORF">METZ01_LOCUS297607</name>
</gene>
<accession>A0A382M726</accession>
<organism evidence="1">
    <name type="scientific">marine metagenome</name>
    <dbReference type="NCBI Taxonomy" id="408172"/>
    <lineage>
        <taxon>unclassified sequences</taxon>
        <taxon>metagenomes</taxon>
        <taxon>ecological metagenomes</taxon>
    </lineage>
</organism>
<evidence type="ECO:0000313" key="1">
    <source>
        <dbReference type="EMBL" id="SVC44753.1"/>
    </source>
</evidence>
<name>A0A382M726_9ZZZZ</name>
<dbReference type="EMBL" id="UINC01091751">
    <property type="protein sequence ID" value="SVC44753.1"/>
    <property type="molecule type" value="Genomic_DNA"/>
</dbReference>
<dbReference type="AlphaFoldDB" id="A0A382M726"/>
<proteinExistence type="predicted"/>
<sequence length="42" mass="4972">MAEKIQKESKGVNNIMNVAFINRIYVVFEEGMLLQRKEKWEG</sequence>
<protein>
    <submittedName>
        <fullName evidence="1">Uncharacterized protein</fullName>
    </submittedName>
</protein>
<reference evidence="1" key="1">
    <citation type="submission" date="2018-05" db="EMBL/GenBank/DDBJ databases">
        <authorList>
            <person name="Lanie J.A."/>
            <person name="Ng W.-L."/>
            <person name="Kazmierczak K.M."/>
            <person name="Andrzejewski T.M."/>
            <person name="Davidsen T.M."/>
            <person name="Wayne K.J."/>
            <person name="Tettelin H."/>
            <person name="Glass J.I."/>
            <person name="Rusch D."/>
            <person name="Podicherti R."/>
            <person name="Tsui H.-C.T."/>
            <person name="Winkler M.E."/>
        </authorList>
    </citation>
    <scope>NUCLEOTIDE SEQUENCE</scope>
</reference>